<dbReference type="RefSeq" id="WP_089658209.1">
    <property type="nucleotide sequence ID" value="NZ_FNGH01000006.1"/>
</dbReference>
<reference evidence="3" key="1">
    <citation type="submission" date="2016-10" db="EMBL/GenBank/DDBJ databases">
        <authorList>
            <person name="Varghese N."/>
            <person name="Submissions S."/>
        </authorList>
    </citation>
    <scope>NUCLEOTIDE SEQUENCE [LARGE SCALE GENOMIC DNA]</scope>
    <source>
        <strain evidence="3">AAP</strain>
    </source>
</reference>
<evidence type="ECO:0000313" key="3">
    <source>
        <dbReference type="Proteomes" id="UP000199107"/>
    </source>
</evidence>
<proteinExistence type="predicted"/>
<keyword evidence="1" id="KW-1133">Transmembrane helix</keyword>
<dbReference type="STRING" id="48727.SAMN05192555_106118"/>
<evidence type="ECO:0000313" key="2">
    <source>
        <dbReference type="EMBL" id="SDL69544.1"/>
    </source>
</evidence>
<keyword evidence="1" id="KW-0812">Transmembrane</keyword>
<accession>A0A1G9M5X9</accession>
<evidence type="ECO:0000256" key="1">
    <source>
        <dbReference type="SAM" id="Phobius"/>
    </source>
</evidence>
<feature type="transmembrane region" description="Helical" evidence="1">
    <location>
        <begin position="7"/>
        <end position="24"/>
    </location>
</feature>
<dbReference type="AlphaFoldDB" id="A0A1G9M5X9"/>
<sequence length="72" mass="8347">MDKVYLILKILITLIIVVLFVQNIRVVEVTFLTWSLSLPLALLLVVIYVLGMVSGKSLMALIRRLRSREHRR</sequence>
<protein>
    <submittedName>
        <fullName evidence="2">Uncharacterized protein</fullName>
    </submittedName>
</protein>
<dbReference type="EMBL" id="FNGH01000006">
    <property type="protein sequence ID" value="SDL69544.1"/>
    <property type="molecule type" value="Genomic_DNA"/>
</dbReference>
<keyword evidence="1" id="KW-0472">Membrane</keyword>
<gene>
    <name evidence="2" type="ORF">SAMN05192555_106118</name>
</gene>
<organism evidence="2 3">
    <name type="scientific">Franzmannia pantelleriensis</name>
    <dbReference type="NCBI Taxonomy" id="48727"/>
    <lineage>
        <taxon>Bacteria</taxon>
        <taxon>Pseudomonadati</taxon>
        <taxon>Pseudomonadota</taxon>
        <taxon>Gammaproteobacteria</taxon>
        <taxon>Oceanospirillales</taxon>
        <taxon>Halomonadaceae</taxon>
        <taxon>Franzmannia</taxon>
    </lineage>
</organism>
<dbReference type="Proteomes" id="UP000199107">
    <property type="component" value="Unassembled WGS sequence"/>
</dbReference>
<keyword evidence="3" id="KW-1185">Reference proteome</keyword>
<name>A0A1G9M5X9_9GAMM</name>
<feature type="transmembrane region" description="Helical" evidence="1">
    <location>
        <begin position="36"/>
        <end position="62"/>
    </location>
</feature>